<dbReference type="AlphaFoldDB" id="A0A1I8AM70"/>
<keyword evidence="2" id="KW-1185">Reference proteome</keyword>
<evidence type="ECO:0000256" key="1">
    <source>
        <dbReference type="SAM" id="Phobius"/>
    </source>
</evidence>
<reference evidence="3" key="1">
    <citation type="submission" date="2016-11" db="UniProtKB">
        <authorList>
            <consortium name="WormBaseParasite"/>
        </authorList>
    </citation>
    <scope>IDENTIFICATION</scope>
</reference>
<feature type="transmembrane region" description="Helical" evidence="1">
    <location>
        <begin position="21"/>
        <end position="45"/>
    </location>
</feature>
<name>A0A1I8AM70_9BILA</name>
<dbReference type="WBParaSite" id="L893_g7400.t1">
    <property type="protein sequence ID" value="L893_g7400.t1"/>
    <property type="gene ID" value="L893_g7400"/>
</dbReference>
<keyword evidence="1" id="KW-0472">Membrane</keyword>
<dbReference type="Proteomes" id="UP000095287">
    <property type="component" value="Unplaced"/>
</dbReference>
<accession>A0A1I8AM70</accession>
<proteinExistence type="predicted"/>
<keyword evidence="1" id="KW-0812">Transmembrane</keyword>
<keyword evidence="1" id="KW-1133">Transmembrane helix</keyword>
<evidence type="ECO:0000313" key="2">
    <source>
        <dbReference type="Proteomes" id="UP000095287"/>
    </source>
</evidence>
<evidence type="ECO:0000313" key="3">
    <source>
        <dbReference type="WBParaSite" id="L893_g7400.t1"/>
    </source>
</evidence>
<protein>
    <submittedName>
        <fullName evidence="3">Col_cuticle_N domain-containing protein</fullName>
    </submittedName>
</protein>
<organism evidence="2 3">
    <name type="scientific">Steinernema glaseri</name>
    <dbReference type="NCBI Taxonomy" id="37863"/>
    <lineage>
        <taxon>Eukaryota</taxon>
        <taxon>Metazoa</taxon>
        <taxon>Ecdysozoa</taxon>
        <taxon>Nematoda</taxon>
        <taxon>Chromadorea</taxon>
        <taxon>Rhabditida</taxon>
        <taxon>Tylenchina</taxon>
        <taxon>Panagrolaimomorpha</taxon>
        <taxon>Strongyloidoidea</taxon>
        <taxon>Steinernematidae</taxon>
        <taxon>Steinernema</taxon>
    </lineage>
</organism>
<sequence>MSLPPHNFNPNDRKFRSCCCHVKTFTIIFGVLEIFAICFLLVAVLPDVNTKVCSEMVSLNGTNATSEGNTE</sequence>